<name>A0A8B6BG40_MYTGA</name>
<evidence type="ECO:0000313" key="1">
    <source>
        <dbReference type="EMBL" id="VDH89691.1"/>
    </source>
</evidence>
<protein>
    <submittedName>
        <fullName evidence="1">Uncharacterized protein</fullName>
    </submittedName>
</protein>
<dbReference type="Proteomes" id="UP000596742">
    <property type="component" value="Unassembled WGS sequence"/>
</dbReference>
<proteinExistence type="predicted"/>
<reference evidence="1" key="1">
    <citation type="submission" date="2018-11" db="EMBL/GenBank/DDBJ databases">
        <authorList>
            <person name="Alioto T."/>
            <person name="Alioto T."/>
        </authorList>
    </citation>
    <scope>NUCLEOTIDE SEQUENCE</scope>
</reference>
<dbReference type="SUPFAM" id="SSF49785">
    <property type="entry name" value="Galactose-binding domain-like"/>
    <property type="match status" value="1"/>
</dbReference>
<feature type="non-terminal residue" evidence="1">
    <location>
        <position position="71"/>
    </location>
</feature>
<accession>A0A8B6BG40</accession>
<dbReference type="InterPro" id="IPR008979">
    <property type="entry name" value="Galactose-bd-like_sf"/>
</dbReference>
<dbReference type="EMBL" id="UYJE01000053">
    <property type="protein sequence ID" value="VDH89691.1"/>
    <property type="molecule type" value="Genomic_DNA"/>
</dbReference>
<organism evidence="1 2">
    <name type="scientific">Mytilus galloprovincialis</name>
    <name type="common">Mediterranean mussel</name>
    <dbReference type="NCBI Taxonomy" id="29158"/>
    <lineage>
        <taxon>Eukaryota</taxon>
        <taxon>Metazoa</taxon>
        <taxon>Spiralia</taxon>
        <taxon>Lophotrochozoa</taxon>
        <taxon>Mollusca</taxon>
        <taxon>Bivalvia</taxon>
        <taxon>Autobranchia</taxon>
        <taxon>Pteriomorphia</taxon>
        <taxon>Mytilida</taxon>
        <taxon>Mytiloidea</taxon>
        <taxon>Mytilidae</taxon>
        <taxon>Mytilinae</taxon>
        <taxon>Mytilus</taxon>
    </lineage>
</organism>
<comment type="caution">
    <text evidence="1">The sequence shown here is derived from an EMBL/GenBank/DDBJ whole genome shotgun (WGS) entry which is preliminary data.</text>
</comment>
<evidence type="ECO:0000313" key="2">
    <source>
        <dbReference type="Proteomes" id="UP000596742"/>
    </source>
</evidence>
<dbReference type="OrthoDB" id="6102375at2759"/>
<gene>
    <name evidence="1" type="ORF">MGAL_10B055563</name>
</gene>
<dbReference type="Gene3D" id="2.60.120.260">
    <property type="entry name" value="Galactose-binding domain-like"/>
    <property type="match status" value="1"/>
</dbReference>
<dbReference type="AlphaFoldDB" id="A0A8B6BG40"/>
<keyword evidence="2" id="KW-1185">Reference proteome</keyword>
<sequence>MPACTCNRWKILDEGDVFHCHYQATVSQIITITCPPSTRGRFVRIKRRYMKALVICEVEVHGDPVNRMTES</sequence>